<protein>
    <recommendedName>
        <fullName evidence="2 8">Thymidine kinase</fullName>
        <ecNumber evidence="2 8">2.7.1.21</ecNumber>
    </recommendedName>
</protein>
<evidence type="ECO:0000256" key="1">
    <source>
        <dbReference type="ARBA" id="ARBA00007587"/>
    </source>
</evidence>
<evidence type="ECO:0000256" key="2">
    <source>
        <dbReference type="ARBA" id="ARBA00012118"/>
    </source>
</evidence>
<dbReference type="Pfam" id="PF00265">
    <property type="entry name" value="TK"/>
    <property type="match status" value="1"/>
</dbReference>
<name>A0ABQ0Q549_9PROT</name>
<dbReference type="SUPFAM" id="SSF52540">
    <property type="entry name" value="P-loop containing nucleoside triphosphate hydrolases"/>
    <property type="match status" value="1"/>
</dbReference>
<dbReference type="PANTHER" id="PTHR11441">
    <property type="entry name" value="THYMIDINE KINASE"/>
    <property type="match status" value="1"/>
</dbReference>
<dbReference type="Gene3D" id="3.40.50.300">
    <property type="entry name" value="P-loop containing nucleotide triphosphate hydrolases"/>
    <property type="match status" value="1"/>
</dbReference>
<dbReference type="InterPro" id="IPR027417">
    <property type="entry name" value="P-loop_NTPase"/>
</dbReference>
<comment type="caution">
    <text evidence="10">The sequence shown here is derived from an EMBL/GenBank/DDBJ whole genome shotgun (WGS) entry which is preliminary data.</text>
</comment>
<reference evidence="10" key="1">
    <citation type="submission" date="2013-04" db="EMBL/GenBank/DDBJ databases">
        <title>The genome sequencing project of 58 acetic acid bacteria.</title>
        <authorList>
            <person name="Okamoto-Kainuma A."/>
            <person name="Ishikawa M."/>
            <person name="Umino S."/>
            <person name="Koizumi Y."/>
            <person name="Shiwa Y."/>
            <person name="Yoshikawa H."/>
            <person name="Matsutani M."/>
            <person name="Matsushita K."/>
        </authorList>
    </citation>
    <scope>NUCLEOTIDE SEQUENCE</scope>
    <source>
        <strain evidence="10">NRIC 0535</strain>
    </source>
</reference>
<comment type="similarity">
    <text evidence="1 9">Belongs to the thymidine kinase family.</text>
</comment>
<proteinExistence type="inferred from homology"/>
<dbReference type="PIRSF" id="PIRSF035805">
    <property type="entry name" value="TK_cell"/>
    <property type="match status" value="1"/>
</dbReference>
<keyword evidence="11" id="KW-1185">Reference proteome</keyword>
<comment type="catalytic activity">
    <reaction evidence="8">
        <text>thymidine + ATP = dTMP + ADP + H(+)</text>
        <dbReference type="Rhea" id="RHEA:19129"/>
        <dbReference type="ChEBI" id="CHEBI:15378"/>
        <dbReference type="ChEBI" id="CHEBI:17748"/>
        <dbReference type="ChEBI" id="CHEBI:30616"/>
        <dbReference type="ChEBI" id="CHEBI:63528"/>
        <dbReference type="ChEBI" id="CHEBI:456216"/>
        <dbReference type="EC" id="2.7.1.21"/>
    </reaction>
</comment>
<evidence type="ECO:0000256" key="8">
    <source>
        <dbReference type="RuleBase" id="RU000544"/>
    </source>
</evidence>
<keyword evidence="4 8" id="KW-0808">Transferase</keyword>
<keyword evidence="3 8" id="KW-0237">DNA synthesis</keyword>
<evidence type="ECO:0000256" key="3">
    <source>
        <dbReference type="ARBA" id="ARBA00022634"/>
    </source>
</evidence>
<evidence type="ECO:0000256" key="7">
    <source>
        <dbReference type="ARBA" id="ARBA00022840"/>
    </source>
</evidence>
<evidence type="ECO:0000256" key="5">
    <source>
        <dbReference type="ARBA" id="ARBA00022741"/>
    </source>
</evidence>
<keyword evidence="6 8" id="KW-0418">Kinase</keyword>
<keyword evidence="5 8" id="KW-0547">Nucleotide-binding</keyword>
<dbReference type="GO" id="GO:0016301">
    <property type="term" value="F:kinase activity"/>
    <property type="evidence" value="ECO:0007669"/>
    <property type="project" value="UniProtKB-KW"/>
</dbReference>
<dbReference type="InterPro" id="IPR001267">
    <property type="entry name" value="Thymidine_kinase"/>
</dbReference>
<dbReference type="Gene3D" id="3.30.60.20">
    <property type="match status" value="1"/>
</dbReference>
<dbReference type="EC" id="2.7.1.21" evidence="2 8"/>
<dbReference type="Proteomes" id="UP001062776">
    <property type="component" value="Unassembled WGS sequence"/>
</dbReference>
<sequence>MRGILTVFAGPMFAGKSAHLLSDYPDDAATLCLAPAFDTRSGAQIKSRVGLSRAARSVSSWPEDFAAYRHILLDEGHFMIAPHYKGDVARDIERALDKGVNVTVAGLDTDYRREAFVVMDRLRALADHYVPLTARCHRCGAPAAWTAKKRPTGHLLETGDEDLYEARCDTHWQSPD</sequence>
<gene>
    <name evidence="10" type="ORF">AA0535_2420</name>
</gene>
<evidence type="ECO:0000256" key="4">
    <source>
        <dbReference type="ARBA" id="ARBA00022679"/>
    </source>
</evidence>
<keyword evidence="7 8" id="KW-0067">ATP-binding</keyword>
<accession>A0ABQ0Q549</accession>
<evidence type="ECO:0000313" key="11">
    <source>
        <dbReference type="Proteomes" id="UP001062776"/>
    </source>
</evidence>
<dbReference type="SUPFAM" id="SSF57716">
    <property type="entry name" value="Glucocorticoid receptor-like (DNA-binding domain)"/>
    <property type="match status" value="1"/>
</dbReference>
<evidence type="ECO:0000313" key="10">
    <source>
        <dbReference type="EMBL" id="GBQ92002.1"/>
    </source>
</evidence>
<organism evidence="10 11">
    <name type="scientific">Asaia krungthepensis NRIC 0535</name>
    <dbReference type="NCBI Taxonomy" id="1307925"/>
    <lineage>
        <taxon>Bacteria</taxon>
        <taxon>Pseudomonadati</taxon>
        <taxon>Pseudomonadota</taxon>
        <taxon>Alphaproteobacteria</taxon>
        <taxon>Acetobacterales</taxon>
        <taxon>Acetobacteraceae</taxon>
        <taxon>Asaia</taxon>
    </lineage>
</organism>
<dbReference type="RefSeq" id="WP_264816720.1">
    <property type="nucleotide sequence ID" value="NZ_BAPV01000057.1"/>
</dbReference>
<evidence type="ECO:0000256" key="9">
    <source>
        <dbReference type="RuleBase" id="RU004165"/>
    </source>
</evidence>
<dbReference type="EMBL" id="BAPV01000057">
    <property type="protein sequence ID" value="GBQ92002.1"/>
    <property type="molecule type" value="Genomic_DNA"/>
</dbReference>
<dbReference type="PANTHER" id="PTHR11441:SF0">
    <property type="entry name" value="THYMIDINE KINASE, CYTOSOLIC"/>
    <property type="match status" value="1"/>
</dbReference>
<evidence type="ECO:0000256" key="6">
    <source>
        <dbReference type="ARBA" id="ARBA00022777"/>
    </source>
</evidence>